<dbReference type="EMBL" id="JALBUU010000025">
    <property type="protein sequence ID" value="MCI0754954.1"/>
    <property type="molecule type" value="Genomic_DNA"/>
</dbReference>
<comment type="similarity">
    <text evidence="1 2">Belongs to the OprB family.</text>
</comment>
<accession>A0ABS9W6M8</accession>
<evidence type="ECO:0000256" key="2">
    <source>
        <dbReference type="RuleBase" id="RU363072"/>
    </source>
</evidence>
<reference evidence="3 4" key="1">
    <citation type="submission" date="2022-03" db="EMBL/GenBank/DDBJ databases">
        <title>Complete genome analysis of Roseomonas KG 17.1 : a prolific producer of plant growth promoters.</title>
        <authorList>
            <person name="Saadouli I."/>
            <person name="Najjari A."/>
            <person name="Mosbah A."/>
            <person name="Ouzari H.I."/>
        </authorList>
    </citation>
    <scope>NUCLEOTIDE SEQUENCE [LARGE SCALE GENOMIC DNA]</scope>
    <source>
        <strain evidence="3 4">KG17-1</strain>
    </source>
</reference>
<dbReference type="InterPro" id="IPR007049">
    <property type="entry name" value="Carb-sel_porin_OprB"/>
</dbReference>
<dbReference type="Proteomes" id="UP001201985">
    <property type="component" value="Unassembled WGS sequence"/>
</dbReference>
<dbReference type="InterPro" id="IPR052932">
    <property type="entry name" value="OprB_Porin"/>
</dbReference>
<comment type="caution">
    <text evidence="3">The sequence shown here is derived from an EMBL/GenBank/DDBJ whole genome shotgun (WGS) entry which is preliminary data.</text>
</comment>
<evidence type="ECO:0000256" key="1">
    <source>
        <dbReference type="ARBA" id="ARBA00008769"/>
    </source>
</evidence>
<dbReference type="Gene3D" id="2.40.160.180">
    <property type="entry name" value="Carbohydrate-selective porin OprB"/>
    <property type="match status" value="1"/>
</dbReference>
<gene>
    <name evidence="3" type="ORF">MON41_14615</name>
</gene>
<evidence type="ECO:0000313" key="4">
    <source>
        <dbReference type="Proteomes" id="UP001201985"/>
    </source>
</evidence>
<evidence type="ECO:0000313" key="3">
    <source>
        <dbReference type="EMBL" id="MCI0754954.1"/>
    </source>
</evidence>
<name>A0ABS9W6M8_9PROT</name>
<keyword evidence="4" id="KW-1185">Reference proteome</keyword>
<dbReference type="RefSeq" id="WP_157986039.1">
    <property type="nucleotide sequence ID" value="NZ_JALBUU010000025.1"/>
</dbReference>
<protein>
    <submittedName>
        <fullName evidence="3">Carbohydrate porin</fullName>
    </submittedName>
</protein>
<dbReference type="PANTHER" id="PTHR37944">
    <property type="entry name" value="PORIN B"/>
    <property type="match status" value="1"/>
</dbReference>
<dbReference type="PANTHER" id="PTHR37944:SF1">
    <property type="entry name" value="PORIN B"/>
    <property type="match status" value="1"/>
</dbReference>
<dbReference type="Pfam" id="PF04966">
    <property type="entry name" value="OprB"/>
    <property type="match status" value="1"/>
</dbReference>
<dbReference type="InterPro" id="IPR038673">
    <property type="entry name" value="OprB_sf"/>
</dbReference>
<sequence length="390" mass="41780">MVDALGNLRGGSRRGVSAVAQIRMGVEAELGRLAGLEGWSLGSNAIGLYGKQSADTLTGSLTAPSNVEGVSTLRLNELWLQWRREGWSSLRFGQLAADSEFAVADSALNLVNGTFGWPLALAEALPAGGPAYPLAVPGMRVELGEPETDLGARFGLFAGNPGGHYAAETDPQRHNRYGTTFSTTGGAFMIGEVVAGPAKLNAGSRPWVAKLGAWYHTGGFDAQRQDTNGLSLADPASSGEPQLYRHNLGAYLVGEATLWRSKEQSLAVFMRGFTQPADRNLVSFQVDAGMTWTGAFGRNNDTLSFGVSQARIGHDARRRDRDLQAYGEAWQPVRDYETVVEVNYDRPIGPLHLRPLAQWYIHPAAGAPNGATGRSLHDAVLVGMRVQASF</sequence>
<proteinExistence type="inferred from homology"/>
<organism evidence="3 4">
    <name type="scientific">Teichococcus vastitatis</name>
    <dbReference type="NCBI Taxonomy" id="2307076"/>
    <lineage>
        <taxon>Bacteria</taxon>
        <taxon>Pseudomonadati</taxon>
        <taxon>Pseudomonadota</taxon>
        <taxon>Alphaproteobacteria</taxon>
        <taxon>Acetobacterales</taxon>
        <taxon>Roseomonadaceae</taxon>
        <taxon>Roseomonas</taxon>
    </lineage>
</organism>